<dbReference type="EMBL" id="CABITT030000005">
    <property type="protein sequence ID" value="VVB04922.1"/>
    <property type="molecule type" value="Genomic_DNA"/>
</dbReference>
<name>A0A565BU72_9BRAS</name>
<dbReference type="AlphaFoldDB" id="A0A565BU72"/>
<reference evidence="1" key="1">
    <citation type="submission" date="2019-07" db="EMBL/GenBank/DDBJ databases">
        <authorList>
            <person name="Dittberner H."/>
        </authorList>
    </citation>
    <scope>NUCLEOTIDE SEQUENCE [LARGE SCALE GENOMIC DNA]</scope>
</reference>
<evidence type="ECO:0000313" key="1">
    <source>
        <dbReference type="EMBL" id="VVB04922.1"/>
    </source>
</evidence>
<proteinExistence type="predicted"/>
<dbReference type="Proteomes" id="UP000489600">
    <property type="component" value="Unassembled WGS sequence"/>
</dbReference>
<sequence>MRGRTDLGELVSFLSGPALSCAALGRFFPFTNTMESVCVPPTYTVHPGYPSPRCDDSVLPIVKIFSSC</sequence>
<organism evidence="1 2">
    <name type="scientific">Arabis nemorensis</name>
    <dbReference type="NCBI Taxonomy" id="586526"/>
    <lineage>
        <taxon>Eukaryota</taxon>
        <taxon>Viridiplantae</taxon>
        <taxon>Streptophyta</taxon>
        <taxon>Embryophyta</taxon>
        <taxon>Tracheophyta</taxon>
        <taxon>Spermatophyta</taxon>
        <taxon>Magnoliopsida</taxon>
        <taxon>eudicotyledons</taxon>
        <taxon>Gunneridae</taxon>
        <taxon>Pentapetalae</taxon>
        <taxon>rosids</taxon>
        <taxon>malvids</taxon>
        <taxon>Brassicales</taxon>
        <taxon>Brassicaceae</taxon>
        <taxon>Arabideae</taxon>
        <taxon>Arabis</taxon>
    </lineage>
</organism>
<keyword evidence="2" id="KW-1185">Reference proteome</keyword>
<gene>
    <name evidence="1" type="ORF">ANE_LOCUS15366</name>
</gene>
<comment type="caution">
    <text evidence="1">The sequence shown here is derived from an EMBL/GenBank/DDBJ whole genome shotgun (WGS) entry which is preliminary data.</text>
</comment>
<accession>A0A565BU72</accession>
<evidence type="ECO:0000313" key="2">
    <source>
        <dbReference type="Proteomes" id="UP000489600"/>
    </source>
</evidence>
<protein>
    <submittedName>
        <fullName evidence="1">Uncharacterized protein</fullName>
    </submittedName>
</protein>